<keyword evidence="1" id="KW-0812">Transmembrane</keyword>
<evidence type="ECO:0000313" key="2">
    <source>
        <dbReference type="EMBL" id="ALO70626.1"/>
    </source>
</evidence>
<evidence type="ECO:0000256" key="1">
    <source>
        <dbReference type="SAM" id="Phobius"/>
    </source>
</evidence>
<organism evidence="2">
    <name type="scientific">Halyzia sedecimguttata</name>
    <name type="common">orange ladybird</name>
    <dbReference type="NCBI Taxonomy" id="347359"/>
    <lineage>
        <taxon>Eukaryota</taxon>
        <taxon>Metazoa</taxon>
        <taxon>Ecdysozoa</taxon>
        <taxon>Arthropoda</taxon>
        <taxon>Hexapoda</taxon>
        <taxon>Insecta</taxon>
        <taxon>Pterygota</taxon>
        <taxon>Neoptera</taxon>
        <taxon>Endopterygota</taxon>
        <taxon>Coleoptera</taxon>
        <taxon>Polyphaga</taxon>
        <taxon>Cucujiformia</taxon>
        <taxon>Coccinelloidea</taxon>
        <taxon>Coccinellidae</taxon>
        <taxon>Coccinellinae</taxon>
        <taxon>Halyziini</taxon>
        <taxon>Halyzia</taxon>
    </lineage>
</organism>
<keyword evidence="1" id="KW-1133">Transmembrane helix</keyword>
<accession>A0A0S2M7H6</accession>
<geneLocation type="mitochondrion" evidence="2"/>
<protein>
    <submittedName>
        <fullName evidence="2">ATP synthase F0 subunit 8</fullName>
    </submittedName>
</protein>
<dbReference type="AlphaFoldDB" id="A0A0S2M7H6"/>
<reference evidence="2" key="1">
    <citation type="submission" date="2015-09" db="EMBL/GenBank/DDBJ databases">
        <title>Staphyliniformia phylogenetics from de novo mitogenomic assemblies.</title>
        <authorList>
            <person name="Favreau E.A."/>
            <person name="Linard B."/>
            <person name="Vogler A.P."/>
        </authorList>
    </citation>
    <scope>NUCLEOTIDE SEQUENCE</scope>
</reference>
<name>A0A0S2M7H6_9CUCU</name>
<feature type="transmembrane region" description="Helical" evidence="1">
    <location>
        <begin position="12"/>
        <end position="32"/>
    </location>
</feature>
<keyword evidence="1" id="KW-0472">Membrane</keyword>
<dbReference type="EMBL" id="KT780652">
    <property type="protein sequence ID" value="ALO70626.1"/>
    <property type="molecule type" value="Genomic_DNA"/>
</dbReference>
<sequence>MPQAMPMYWMNLYLMLIFIFLMITIKLYFNYLKLPYYKKMKFFKNLIWKW</sequence>
<gene>
    <name evidence="2" type="primary">atp8</name>
</gene>
<keyword evidence="2" id="KW-0496">Mitochondrion</keyword>
<proteinExistence type="predicted"/>